<dbReference type="GO" id="GO:0006629">
    <property type="term" value="P:lipid metabolic process"/>
    <property type="evidence" value="ECO:0007669"/>
    <property type="project" value="InterPro"/>
</dbReference>
<evidence type="ECO:0000259" key="2">
    <source>
        <dbReference type="PROSITE" id="PS51704"/>
    </source>
</evidence>
<evidence type="ECO:0000313" key="3">
    <source>
        <dbReference type="EMBL" id="RAI99825.1"/>
    </source>
</evidence>
<keyword evidence="4" id="KW-1185">Reference proteome</keyword>
<sequence>MKLRVTVPVLLAGAMMLNACTAQKKSAQHMNASTSSFPAFDKEGHRGARGLVPENTIPAMKKAIDLGVTTLEMDASITKDLQVILSHDPYINQDIATSPNGQPVTKDEAKKLIIYQMDYATVQKYDVGQRGNPRFPQQEKMAVTKPKLATVIAEAEKYAKEKHVTPLWYNIETKTNPKTDNVRHPEPAQFVALLMKVIEEGGIIDRTVIQSFDRRTLQVLHKTHPHVKTSYLIEDYNKNTLDQNLADLGFTPTVYSPHYSLVTPALVKACHDKNIKLVPWTVNDKEDIKKLKEMGVDGIITDYPNFYNELGM</sequence>
<dbReference type="AlphaFoldDB" id="A0A327Q5L8"/>
<gene>
    <name evidence="3" type="ORF">LX64_04378</name>
</gene>
<feature type="chain" id="PRO_5016424244" evidence="1">
    <location>
        <begin position="22"/>
        <end position="312"/>
    </location>
</feature>
<dbReference type="CDD" id="cd08567">
    <property type="entry name" value="GDPD_SpGDE_like"/>
    <property type="match status" value="1"/>
</dbReference>
<comment type="caution">
    <text evidence="3">The sequence shown here is derived from an EMBL/GenBank/DDBJ whole genome shotgun (WGS) entry which is preliminary data.</text>
</comment>
<dbReference type="GO" id="GO:0008081">
    <property type="term" value="F:phosphoric diester hydrolase activity"/>
    <property type="evidence" value="ECO:0007669"/>
    <property type="project" value="InterPro"/>
</dbReference>
<organism evidence="3 4">
    <name type="scientific">Chitinophaga skermanii</name>
    <dbReference type="NCBI Taxonomy" id="331697"/>
    <lineage>
        <taxon>Bacteria</taxon>
        <taxon>Pseudomonadati</taxon>
        <taxon>Bacteroidota</taxon>
        <taxon>Chitinophagia</taxon>
        <taxon>Chitinophagales</taxon>
        <taxon>Chitinophagaceae</taxon>
        <taxon>Chitinophaga</taxon>
    </lineage>
</organism>
<dbReference type="OrthoDB" id="384721at2"/>
<keyword evidence="1" id="KW-0732">Signal</keyword>
<name>A0A327Q5L8_9BACT</name>
<dbReference type="InterPro" id="IPR030395">
    <property type="entry name" value="GP_PDE_dom"/>
</dbReference>
<evidence type="ECO:0000313" key="4">
    <source>
        <dbReference type="Proteomes" id="UP000249547"/>
    </source>
</evidence>
<dbReference type="PANTHER" id="PTHR46211:SF14">
    <property type="entry name" value="GLYCEROPHOSPHODIESTER PHOSPHODIESTERASE"/>
    <property type="match status" value="1"/>
</dbReference>
<feature type="domain" description="GP-PDE" evidence="2">
    <location>
        <begin position="40"/>
        <end position="311"/>
    </location>
</feature>
<dbReference type="PROSITE" id="PS51704">
    <property type="entry name" value="GP_PDE"/>
    <property type="match status" value="1"/>
</dbReference>
<dbReference type="PANTHER" id="PTHR46211">
    <property type="entry name" value="GLYCEROPHOSPHORYL DIESTER PHOSPHODIESTERASE"/>
    <property type="match status" value="1"/>
</dbReference>
<protein>
    <submittedName>
        <fullName evidence="3">Glycerophosphoryl diester phosphodiesterase</fullName>
    </submittedName>
</protein>
<dbReference type="RefSeq" id="WP_111599778.1">
    <property type="nucleotide sequence ID" value="NZ_QLLL01000009.1"/>
</dbReference>
<proteinExistence type="predicted"/>
<dbReference type="Gene3D" id="3.20.20.190">
    <property type="entry name" value="Phosphatidylinositol (PI) phosphodiesterase"/>
    <property type="match status" value="1"/>
</dbReference>
<dbReference type="InterPro" id="IPR017946">
    <property type="entry name" value="PLC-like_Pdiesterase_TIM-brl"/>
</dbReference>
<reference evidence="3 4" key="1">
    <citation type="submission" date="2018-06" db="EMBL/GenBank/DDBJ databases">
        <title>Genomic Encyclopedia of Archaeal and Bacterial Type Strains, Phase II (KMG-II): from individual species to whole genera.</title>
        <authorList>
            <person name="Goeker M."/>
        </authorList>
    </citation>
    <scope>NUCLEOTIDE SEQUENCE [LARGE SCALE GENOMIC DNA]</scope>
    <source>
        <strain evidence="3 4">DSM 23857</strain>
    </source>
</reference>
<dbReference type="Proteomes" id="UP000249547">
    <property type="component" value="Unassembled WGS sequence"/>
</dbReference>
<evidence type="ECO:0000256" key="1">
    <source>
        <dbReference type="SAM" id="SignalP"/>
    </source>
</evidence>
<feature type="signal peptide" evidence="1">
    <location>
        <begin position="1"/>
        <end position="21"/>
    </location>
</feature>
<dbReference type="EMBL" id="QLLL01000009">
    <property type="protein sequence ID" value="RAI99825.1"/>
    <property type="molecule type" value="Genomic_DNA"/>
</dbReference>
<accession>A0A327Q5L8</accession>
<dbReference type="SUPFAM" id="SSF51695">
    <property type="entry name" value="PLC-like phosphodiesterases"/>
    <property type="match status" value="1"/>
</dbReference>
<dbReference type="Pfam" id="PF03009">
    <property type="entry name" value="GDPD"/>
    <property type="match status" value="1"/>
</dbReference>